<organism evidence="2 3">
    <name type="scientific">Candidatus Mediterraneibacter pullicola</name>
    <dbReference type="NCBI Taxonomy" id="2838682"/>
    <lineage>
        <taxon>Bacteria</taxon>
        <taxon>Bacillati</taxon>
        <taxon>Bacillota</taxon>
        <taxon>Clostridia</taxon>
        <taxon>Lachnospirales</taxon>
        <taxon>Lachnospiraceae</taxon>
        <taxon>Mediterraneibacter</taxon>
    </lineage>
</organism>
<dbReference type="AlphaFoldDB" id="A0A9D2KK17"/>
<reference evidence="2" key="2">
    <citation type="submission" date="2021-04" db="EMBL/GenBank/DDBJ databases">
        <authorList>
            <person name="Gilroy R."/>
        </authorList>
    </citation>
    <scope>NUCLEOTIDE SEQUENCE</scope>
    <source>
        <strain evidence="2">ChiSjej2B20-11307</strain>
    </source>
</reference>
<evidence type="ECO:0000256" key="1">
    <source>
        <dbReference type="SAM" id="Phobius"/>
    </source>
</evidence>
<reference evidence="2" key="1">
    <citation type="journal article" date="2021" name="PeerJ">
        <title>Extensive microbial diversity within the chicken gut microbiome revealed by metagenomics and culture.</title>
        <authorList>
            <person name="Gilroy R."/>
            <person name="Ravi A."/>
            <person name="Getino M."/>
            <person name="Pursley I."/>
            <person name="Horton D.L."/>
            <person name="Alikhan N.F."/>
            <person name="Baker D."/>
            <person name="Gharbi K."/>
            <person name="Hall N."/>
            <person name="Watson M."/>
            <person name="Adriaenssens E.M."/>
            <person name="Foster-Nyarko E."/>
            <person name="Jarju S."/>
            <person name="Secka A."/>
            <person name="Antonio M."/>
            <person name="Oren A."/>
            <person name="Chaudhuri R.R."/>
            <person name="La Ragione R."/>
            <person name="Hildebrand F."/>
            <person name="Pallen M.J."/>
        </authorList>
    </citation>
    <scope>NUCLEOTIDE SEQUENCE</scope>
    <source>
        <strain evidence="2">ChiSjej2B20-11307</strain>
    </source>
</reference>
<keyword evidence="1" id="KW-0812">Transmembrane</keyword>
<sequence>LANSSLFTVCGSFEPFLEFFSLKKFSRVVVYCSVIKVLCRSFQTTALIVYQSAFFMSRTFFFFFAFRRPLRVSLAIIPPSHTVCQLFFTSFFTAFLLFLYSIFLIQHVVFSHGITHNSAASAI</sequence>
<comment type="caution">
    <text evidence="2">The sequence shown here is derived from an EMBL/GenBank/DDBJ whole genome shotgun (WGS) entry which is preliminary data.</text>
</comment>
<keyword evidence="1" id="KW-0472">Membrane</keyword>
<dbReference type="EMBL" id="DXAK01000019">
    <property type="protein sequence ID" value="HJA06332.1"/>
    <property type="molecule type" value="Genomic_DNA"/>
</dbReference>
<feature type="transmembrane region" description="Helical" evidence="1">
    <location>
        <begin position="86"/>
        <end position="109"/>
    </location>
</feature>
<gene>
    <name evidence="2" type="ORF">H9798_04170</name>
</gene>
<proteinExistence type="predicted"/>
<name>A0A9D2KK17_9FIRM</name>
<dbReference type="Proteomes" id="UP000824223">
    <property type="component" value="Unassembled WGS sequence"/>
</dbReference>
<evidence type="ECO:0000313" key="3">
    <source>
        <dbReference type="Proteomes" id="UP000824223"/>
    </source>
</evidence>
<feature type="non-terminal residue" evidence="2">
    <location>
        <position position="1"/>
    </location>
</feature>
<feature type="transmembrane region" description="Helical" evidence="1">
    <location>
        <begin position="47"/>
        <end position="66"/>
    </location>
</feature>
<protein>
    <submittedName>
        <fullName evidence="2">Uncharacterized protein</fullName>
    </submittedName>
</protein>
<evidence type="ECO:0000313" key="2">
    <source>
        <dbReference type="EMBL" id="HJA06332.1"/>
    </source>
</evidence>
<accession>A0A9D2KK17</accession>
<keyword evidence="1" id="KW-1133">Transmembrane helix</keyword>